<dbReference type="InterPro" id="IPR007795">
    <property type="entry name" value="T7SS_EccB"/>
</dbReference>
<evidence type="ECO:0000256" key="9">
    <source>
        <dbReference type="ARBA" id="ARBA00023136"/>
    </source>
</evidence>
<dbReference type="NCBIfam" id="TIGR03919">
    <property type="entry name" value="T7SS_EccB"/>
    <property type="match status" value="1"/>
</dbReference>
<comment type="caution">
    <text evidence="12">The sequence shown here is derived from an EMBL/GenBank/DDBJ whole genome shotgun (WGS) entry which is preliminary data.</text>
</comment>
<feature type="compositionally biased region" description="Polar residues" evidence="10">
    <location>
        <begin position="19"/>
        <end position="35"/>
    </location>
</feature>
<feature type="compositionally biased region" description="Low complexity" evidence="10">
    <location>
        <begin position="1"/>
        <end position="11"/>
    </location>
</feature>
<dbReference type="Gene3D" id="2.40.50.910">
    <property type="entry name" value="Type VII secretion system EccB, repeat 3 domain"/>
    <property type="match status" value="1"/>
</dbReference>
<accession>A0ABV6MW37</accession>
<keyword evidence="8 11" id="KW-1133">Transmembrane helix</keyword>
<evidence type="ECO:0000256" key="8">
    <source>
        <dbReference type="ARBA" id="ARBA00022989"/>
    </source>
</evidence>
<comment type="subcellular location">
    <subcellularLocation>
        <location evidence="1">Cell membrane</location>
        <topology evidence="1">Single-pass membrane protein</topology>
    </subcellularLocation>
</comment>
<keyword evidence="5" id="KW-0547">Nucleotide-binding</keyword>
<dbReference type="PANTHER" id="PTHR40765:SF2">
    <property type="entry name" value="ESX-2 SECRETION SYSTEM ATPASE ECCB2"/>
    <property type="match status" value="1"/>
</dbReference>
<feature type="region of interest" description="Disordered" evidence="10">
    <location>
        <begin position="1"/>
        <end position="39"/>
    </location>
</feature>
<keyword evidence="4 11" id="KW-0812">Transmembrane</keyword>
<keyword evidence="3" id="KW-1003">Cell membrane</keyword>
<protein>
    <submittedName>
        <fullName evidence="12">Type VII secretion protein EccB</fullName>
    </submittedName>
</protein>
<dbReference type="InterPro" id="IPR042485">
    <property type="entry name" value="T7SS_EccB_R3"/>
</dbReference>
<organism evidence="12 13">
    <name type="scientific">Kutzneria chonburiensis</name>
    <dbReference type="NCBI Taxonomy" id="1483604"/>
    <lineage>
        <taxon>Bacteria</taxon>
        <taxon>Bacillati</taxon>
        <taxon>Actinomycetota</taxon>
        <taxon>Actinomycetes</taxon>
        <taxon>Pseudonocardiales</taxon>
        <taxon>Pseudonocardiaceae</taxon>
        <taxon>Kutzneria</taxon>
    </lineage>
</organism>
<gene>
    <name evidence="12" type="primary">eccB</name>
    <name evidence="12" type="ORF">ACFFH7_23705</name>
</gene>
<feature type="region of interest" description="Disordered" evidence="10">
    <location>
        <begin position="98"/>
        <end position="117"/>
    </location>
</feature>
<evidence type="ECO:0000256" key="7">
    <source>
        <dbReference type="ARBA" id="ARBA00022840"/>
    </source>
</evidence>
<name>A0ABV6MW37_9PSEU</name>
<comment type="similarity">
    <text evidence="2">Belongs to the EccB family.</text>
</comment>
<dbReference type="Proteomes" id="UP001589810">
    <property type="component" value="Unassembled WGS sequence"/>
</dbReference>
<evidence type="ECO:0000256" key="10">
    <source>
        <dbReference type="SAM" id="MobiDB-lite"/>
    </source>
</evidence>
<keyword evidence="13" id="KW-1185">Reference proteome</keyword>
<feature type="compositionally biased region" description="Low complexity" evidence="10">
    <location>
        <begin position="655"/>
        <end position="672"/>
    </location>
</feature>
<keyword evidence="7" id="KW-0067">ATP-binding</keyword>
<reference evidence="12 13" key="1">
    <citation type="submission" date="2024-09" db="EMBL/GenBank/DDBJ databases">
        <authorList>
            <person name="Sun Q."/>
            <person name="Mori K."/>
        </authorList>
    </citation>
    <scope>NUCLEOTIDE SEQUENCE [LARGE SCALE GENOMIC DNA]</scope>
    <source>
        <strain evidence="12 13">TBRC 1432</strain>
    </source>
</reference>
<evidence type="ECO:0000256" key="11">
    <source>
        <dbReference type="SAM" id="Phobius"/>
    </source>
</evidence>
<dbReference type="Gene3D" id="3.30.2390.20">
    <property type="entry name" value="Type VII secretion system EccB, repeat 1 domain"/>
    <property type="match status" value="1"/>
</dbReference>
<evidence type="ECO:0000256" key="5">
    <source>
        <dbReference type="ARBA" id="ARBA00022741"/>
    </source>
</evidence>
<dbReference type="PANTHER" id="PTHR40765">
    <property type="entry name" value="ESX-2 SECRETION SYSTEM ATPASE ECCB2"/>
    <property type="match status" value="1"/>
</dbReference>
<evidence type="ECO:0000256" key="4">
    <source>
        <dbReference type="ARBA" id="ARBA00022692"/>
    </source>
</evidence>
<proteinExistence type="inferred from homology"/>
<dbReference type="RefSeq" id="WP_337960488.1">
    <property type="nucleotide sequence ID" value="NZ_CP097263.1"/>
</dbReference>
<keyword evidence="9 11" id="KW-0472">Membrane</keyword>
<keyword evidence="6" id="KW-0378">Hydrolase</keyword>
<evidence type="ECO:0000313" key="12">
    <source>
        <dbReference type="EMBL" id="MFC0544533.1"/>
    </source>
</evidence>
<evidence type="ECO:0000256" key="1">
    <source>
        <dbReference type="ARBA" id="ARBA00004162"/>
    </source>
</evidence>
<sequence>MSATPTTPAATYSQERLIASSTRPMATPTSSTTRLATGRPPMLAPALRRRAGGTRRGGGVADCACGGGAPLLGGPGRCVVTDIRSIFPSVFAAISGAGRSGPPEAHPAGTASRYPAKPYRERESCELRMPSTPTSKSQVQAYRFMLRRMESALVRKDSVMLHDPMGSHMRSAVVGVLLAMVAAIGFVLFAVLSPAGSVPESNGVVIGKQSGAVYALITDASNNKRLVPTFNVTSARLILLANGSGGGAQGATSPAAATPAVVDDEVLKGLPRDKKQGIVDGPQMLPVGPQRIGNFWDVCDTLPHSADASATPTTSVIGGVDGVGSELNAGQQLLVTPDNGKSYYLVYRKSPFSSSPGLKNTGVAVVKSEVDPDKDKAIANAYSLQKAYARPISSAVLNAIPSTVALSLPDIPGRGDKPGYPTPDNALIGDVLKTVEVDNSEHYYVLVAEGRHEVSPIAAEAVVEASGKRQHDVQPGDLTDIPRVSVPWELDEFPVQRVQPIDGNDYPVLCAAWSFPNNSPKLTVRIAESNKPLLPNNATPIKLGLPSVDGTKITDFYLPTGQAAVVRDSTSTSDERTGPVYVISDLGVRYGFASSIPSMNPDQVAAGVGLGDPASYPPAPDAIVRLLPQGTALDPGAALRTYDTMQPPADAGSYPTAAPSQQQQAPPAGGGN</sequence>
<dbReference type="EMBL" id="JBHLUD010000007">
    <property type="protein sequence ID" value="MFC0544533.1"/>
    <property type="molecule type" value="Genomic_DNA"/>
</dbReference>
<dbReference type="InterPro" id="IPR044857">
    <property type="entry name" value="T7SS_EccB_R1"/>
</dbReference>
<dbReference type="Pfam" id="PF05108">
    <property type="entry name" value="T7SS_ESX1_EccB"/>
    <property type="match status" value="1"/>
</dbReference>
<feature type="transmembrane region" description="Helical" evidence="11">
    <location>
        <begin position="172"/>
        <end position="192"/>
    </location>
</feature>
<evidence type="ECO:0000256" key="3">
    <source>
        <dbReference type="ARBA" id="ARBA00022475"/>
    </source>
</evidence>
<evidence type="ECO:0000256" key="6">
    <source>
        <dbReference type="ARBA" id="ARBA00022801"/>
    </source>
</evidence>
<evidence type="ECO:0000313" key="13">
    <source>
        <dbReference type="Proteomes" id="UP001589810"/>
    </source>
</evidence>
<evidence type="ECO:0000256" key="2">
    <source>
        <dbReference type="ARBA" id="ARBA00008149"/>
    </source>
</evidence>
<feature type="region of interest" description="Disordered" evidence="10">
    <location>
        <begin position="637"/>
        <end position="672"/>
    </location>
</feature>